<dbReference type="Proteomes" id="UP001165367">
    <property type="component" value="Unassembled WGS sequence"/>
</dbReference>
<dbReference type="Pfam" id="PF03572">
    <property type="entry name" value="Peptidase_S41"/>
    <property type="match status" value="1"/>
</dbReference>
<dbReference type="PANTHER" id="PTHR43253:SF1">
    <property type="entry name" value="TRICORN PROTEASE HOMOLOG 2-RELATED"/>
    <property type="match status" value="1"/>
</dbReference>
<proteinExistence type="inferred from homology"/>
<reference evidence="10" key="1">
    <citation type="submission" date="2022-01" db="EMBL/GenBank/DDBJ databases">
        <authorList>
            <person name="Jo J.-H."/>
            <person name="Im W.-T."/>
        </authorList>
    </citation>
    <scope>NUCLEOTIDE SEQUENCE</scope>
    <source>
        <strain evidence="10">NA20</strain>
    </source>
</reference>
<evidence type="ECO:0000256" key="8">
    <source>
        <dbReference type="SAM" id="SignalP"/>
    </source>
</evidence>
<dbReference type="InterPro" id="IPR012393">
    <property type="entry name" value="Tricorn_protease"/>
</dbReference>
<feature type="domain" description="PDZ" evidence="9">
    <location>
        <begin position="750"/>
        <end position="803"/>
    </location>
</feature>
<evidence type="ECO:0000256" key="7">
    <source>
        <dbReference type="PIRNR" id="PIRNR036421"/>
    </source>
</evidence>
<dbReference type="Pfam" id="PF26549">
    <property type="entry name" value="Tricorn_N"/>
    <property type="match status" value="1"/>
</dbReference>
<dbReference type="InterPro" id="IPR036034">
    <property type="entry name" value="PDZ_sf"/>
</dbReference>
<dbReference type="EC" id="3.4.21.-" evidence="7"/>
<protein>
    <recommendedName>
        <fullName evidence="7">Tricorn protease homolog</fullName>
        <ecNumber evidence="7">3.4.21.-</ecNumber>
    </recommendedName>
</protein>
<gene>
    <name evidence="10" type="ORF">LZZ85_09660</name>
</gene>
<feature type="signal peptide" evidence="8">
    <location>
        <begin position="1"/>
        <end position="18"/>
    </location>
</feature>
<evidence type="ECO:0000256" key="3">
    <source>
        <dbReference type="ARBA" id="ARBA00022490"/>
    </source>
</evidence>
<organism evidence="10 11">
    <name type="scientific">Terrimonas ginsenosidimutans</name>
    <dbReference type="NCBI Taxonomy" id="2908004"/>
    <lineage>
        <taxon>Bacteria</taxon>
        <taxon>Pseudomonadati</taxon>
        <taxon>Bacteroidota</taxon>
        <taxon>Chitinophagia</taxon>
        <taxon>Chitinophagales</taxon>
        <taxon>Chitinophagaceae</taxon>
        <taxon>Terrimonas</taxon>
    </lineage>
</organism>
<keyword evidence="8" id="KW-0732">Signal</keyword>
<dbReference type="InterPro" id="IPR029045">
    <property type="entry name" value="ClpP/crotonase-like_dom_sf"/>
</dbReference>
<dbReference type="EMBL" id="JAKLTR010000005">
    <property type="protein sequence ID" value="MCG2614548.1"/>
    <property type="molecule type" value="Genomic_DNA"/>
</dbReference>
<keyword evidence="6 7" id="KW-0720">Serine protease</keyword>
<evidence type="ECO:0000256" key="2">
    <source>
        <dbReference type="ARBA" id="ARBA00008524"/>
    </source>
</evidence>
<comment type="caution">
    <text evidence="10">The sequence shown here is derived from an EMBL/GenBank/DDBJ whole genome shotgun (WGS) entry which is preliminary data.</text>
</comment>
<dbReference type="Gene3D" id="3.90.226.10">
    <property type="entry name" value="2-enoyl-CoA Hydratase, Chain A, domain 1"/>
    <property type="match status" value="1"/>
</dbReference>
<evidence type="ECO:0000259" key="9">
    <source>
        <dbReference type="PROSITE" id="PS50106"/>
    </source>
</evidence>
<dbReference type="InterPro" id="IPR005151">
    <property type="entry name" value="Tail-specific_protease"/>
</dbReference>
<dbReference type="PANTHER" id="PTHR43253">
    <property type="entry name" value="TRICORN PROTEASE HOMOLOG 2-RELATED"/>
    <property type="match status" value="1"/>
</dbReference>
<keyword evidence="3 7" id="KW-0963">Cytoplasm</keyword>
<dbReference type="Gene3D" id="2.130.10.10">
    <property type="entry name" value="YVTN repeat-like/Quinoprotein amine dehydrogenase"/>
    <property type="match status" value="1"/>
</dbReference>
<dbReference type="SUPFAM" id="SSF82171">
    <property type="entry name" value="DPP6 N-terminal domain-like"/>
    <property type="match status" value="1"/>
</dbReference>
<dbReference type="CDD" id="cd07562">
    <property type="entry name" value="Peptidase_S41_TRI"/>
    <property type="match status" value="1"/>
</dbReference>
<evidence type="ECO:0000256" key="1">
    <source>
        <dbReference type="ARBA" id="ARBA00004496"/>
    </source>
</evidence>
<dbReference type="InterPro" id="IPR015943">
    <property type="entry name" value="WD40/YVTN_repeat-like_dom_sf"/>
</dbReference>
<dbReference type="RefSeq" id="WP_237871067.1">
    <property type="nucleotide sequence ID" value="NZ_JAKLTR010000005.1"/>
</dbReference>
<accession>A0ABS9KQG5</accession>
<dbReference type="Pfam" id="PF14684">
    <property type="entry name" value="Tricorn_C1"/>
    <property type="match status" value="1"/>
</dbReference>
<evidence type="ECO:0000256" key="4">
    <source>
        <dbReference type="ARBA" id="ARBA00022670"/>
    </source>
</evidence>
<feature type="chain" id="PRO_5047174505" description="Tricorn protease homolog" evidence="8">
    <location>
        <begin position="19"/>
        <end position="1047"/>
    </location>
</feature>
<dbReference type="PIRSF" id="PIRSF036421">
    <property type="entry name" value="Tricorn_protease"/>
    <property type="match status" value="1"/>
</dbReference>
<dbReference type="InterPro" id="IPR001478">
    <property type="entry name" value="PDZ"/>
</dbReference>
<name>A0ABS9KQG5_9BACT</name>
<keyword evidence="4 7" id="KW-0645">Protease</keyword>
<dbReference type="InterPro" id="IPR028204">
    <property type="entry name" value="Tricorn_C1"/>
</dbReference>
<keyword evidence="11" id="KW-1185">Reference proteome</keyword>
<evidence type="ECO:0000256" key="6">
    <source>
        <dbReference type="ARBA" id="ARBA00022825"/>
    </source>
</evidence>
<comment type="similarity">
    <text evidence="2 7">Belongs to the peptidase S41B family.</text>
</comment>
<dbReference type="PROSITE" id="PS50106">
    <property type="entry name" value="PDZ"/>
    <property type="match status" value="1"/>
</dbReference>
<sequence>MKKFLSLAVLCCSARLFAQDATYFLSNPCLTPDGQTVIFSYEGDLWRAGIKDGQATRLTAMQGYETSPRVSPDGKWIAFTGRQYGNGDIFIMPVAGGEVTQVTYHSSNDEVTGWSWDSKSIYFNSGRLGQVAGFKVAAAGGTPRRVFGSNFFQYDHNLVEHPASGEIFFNDTWESSNQAQRKRYKGPFNPDIQSYNPQTKQHKKYTDWEGKDFAATIDKSGNIYFISDEANGQYNLYTIENGKKKALTRFNSSIKTPVVNAQGGTVVFERDYQLWKYDVKSGNESKLGISIIRNNILPKEKDFDVKGNITGFDVSPDNKKLAFVSRGELFVSDIDGKFVQQVKRGSAERVREVKWASDNKTLLFNQTFDGYANWYSVSADGKGALKQLTKDTRNNRQIVMNKKRDKGVYLSGRDEIRLLDVKTGESKTVAKQEIWGFQNSDPGFSPNDEYVIFCVYKNFEREIYVHNIKENKTINLTNTDITEADPVWSPDGKYIYFTSQRLKPAYPFGMPNAKVYRIALEKLDEPFRTDKFDELFKEEKKDTAAKKDTTKKPAATAAATPPIKSITIDAVDLMERIERVGPFSGSQGLVDVLQKGEKTIVLYHSDHEGRTALYKTTKEPFEVDKTEKVTDGAIFGLVDANDKLYALNNAGINKLSLDMNRLDPINISFTFRRNLSEEFGQMFEEAWAQMEENYYDEKFHGLDWKKTKQYYKQFIPYLNNRADLRILLNDMLGELNSSHQGFGTFGVDESIALSNSTMETGIIFEDASPYTVKYVVKNSAADKKGIDVRAGDVLTKVNGEPVQAGKDRSFYFTRPSLDREISLEFTRNGQPVSVKIHPQQSLFNNLYDEWIDNNQKRVDEKSKGRVAYGYMKNMGQPELEQFIIDMTKELNKKDALIFDLRYNTGGNVHDEVLRFLSQRSYLAWKYREGGLSPQSNFAPSDKPIILLINEQSLSDAEMTAQGFKALKLGKIIGNGTYRWIIFTSGVSLVDNSSVRMPGWGCYSLDGKDLEMSGVDPDIKVLNSFDDRLNGRDPQLDRAIEEILKQIK</sequence>
<dbReference type="SUPFAM" id="SSF69304">
    <property type="entry name" value="Tricorn protease N-terminal domain"/>
    <property type="match status" value="1"/>
</dbReference>
<comment type="subcellular location">
    <subcellularLocation>
        <location evidence="1 7">Cytoplasm</location>
    </subcellularLocation>
</comment>
<dbReference type="Gene3D" id="3.30.750.44">
    <property type="match status" value="1"/>
</dbReference>
<keyword evidence="5 7" id="KW-0378">Hydrolase</keyword>
<evidence type="ECO:0000313" key="11">
    <source>
        <dbReference type="Proteomes" id="UP001165367"/>
    </source>
</evidence>
<evidence type="ECO:0000313" key="10">
    <source>
        <dbReference type="EMBL" id="MCG2614548.1"/>
    </source>
</evidence>
<dbReference type="Pfam" id="PF26550">
    <property type="entry name" value="Tricorn_2nd"/>
    <property type="match status" value="1"/>
</dbReference>
<dbReference type="Gene3D" id="2.120.10.60">
    <property type="entry name" value="Tricorn protease N-terminal domain"/>
    <property type="match status" value="1"/>
</dbReference>
<dbReference type="SUPFAM" id="SSF50156">
    <property type="entry name" value="PDZ domain-like"/>
    <property type="match status" value="1"/>
</dbReference>
<dbReference type="Gene3D" id="2.30.42.10">
    <property type="match status" value="1"/>
</dbReference>
<comment type="function">
    <text evidence="7">Degrades oligopeptides.</text>
</comment>
<evidence type="ECO:0000256" key="5">
    <source>
        <dbReference type="ARBA" id="ARBA00022801"/>
    </source>
</evidence>
<dbReference type="SUPFAM" id="SSF52096">
    <property type="entry name" value="ClpP/crotonase"/>
    <property type="match status" value="1"/>
</dbReference>
<dbReference type="SMART" id="SM00245">
    <property type="entry name" value="TSPc"/>
    <property type="match status" value="1"/>
</dbReference>